<sequence length="105" mass="11577">MPWPPPTSLLPLGDPTQERPPSPWLDGKRHALTLRAWPGPVLPVPPVPGFPSEQSFSARRRFTPANLPILRDFLRKAVPTDEGCSPPRERRASGRSSRSPDLLAA</sequence>
<evidence type="ECO:0000313" key="2">
    <source>
        <dbReference type="EMBL" id="MBA2227930.1"/>
    </source>
</evidence>
<protein>
    <submittedName>
        <fullName evidence="2">Uncharacterized protein</fullName>
    </submittedName>
</protein>
<name>A0A7V8VH32_9BACT</name>
<organism evidence="2 3">
    <name type="scientific">Thermogemmata fonticola</name>
    <dbReference type="NCBI Taxonomy" id="2755323"/>
    <lineage>
        <taxon>Bacteria</taxon>
        <taxon>Pseudomonadati</taxon>
        <taxon>Planctomycetota</taxon>
        <taxon>Planctomycetia</taxon>
        <taxon>Gemmatales</taxon>
        <taxon>Gemmataceae</taxon>
        <taxon>Thermogemmata</taxon>
    </lineage>
</organism>
<accession>A0A7V8VH32</accession>
<feature type="region of interest" description="Disordered" evidence="1">
    <location>
        <begin position="76"/>
        <end position="105"/>
    </location>
</feature>
<reference evidence="2 3" key="1">
    <citation type="submission" date="2020-07" db="EMBL/GenBank/DDBJ databases">
        <title>Thermogemmata thermophila gen. nov., sp. nov., a novel moderate thermophilic planctomycete from a Kamchatka hot spring.</title>
        <authorList>
            <person name="Elcheninov A.G."/>
            <person name="Podosokorskaya O.A."/>
            <person name="Kovaleva O.L."/>
            <person name="Novikov A."/>
            <person name="Bonch-Osmolovskaya E.A."/>
            <person name="Toshchakov S.V."/>
            <person name="Kublanov I.V."/>
        </authorList>
    </citation>
    <scope>NUCLEOTIDE SEQUENCE [LARGE SCALE GENOMIC DNA]</scope>
    <source>
        <strain evidence="2 3">2918</strain>
    </source>
</reference>
<dbReference type="EMBL" id="JACEFB010000023">
    <property type="protein sequence ID" value="MBA2227930.1"/>
    <property type="molecule type" value="Genomic_DNA"/>
</dbReference>
<dbReference type="AlphaFoldDB" id="A0A7V8VH32"/>
<evidence type="ECO:0000256" key="1">
    <source>
        <dbReference type="SAM" id="MobiDB-lite"/>
    </source>
</evidence>
<dbReference type="RefSeq" id="WP_194539794.1">
    <property type="nucleotide sequence ID" value="NZ_JACEFB010000023.1"/>
</dbReference>
<evidence type="ECO:0000313" key="3">
    <source>
        <dbReference type="Proteomes" id="UP000542342"/>
    </source>
</evidence>
<comment type="caution">
    <text evidence="2">The sequence shown here is derived from an EMBL/GenBank/DDBJ whole genome shotgun (WGS) entry which is preliminary data.</text>
</comment>
<keyword evidence="3" id="KW-1185">Reference proteome</keyword>
<gene>
    <name evidence="2" type="ORF">H0921_17355</name>
</gene>
<feature type="region of interest" description="Disordered" evidence="1">
    <location>
        <begin position="1"/>
        <end position="26"/>
    </location>
</feature>
<proteinExistence type="predicted"/>
<dbReference type="Proteomes" id="UP000542342">
    <property type="component" value="Unassembled WGS sequence"/>
</dbReference>
<feature type="compositionally biased region" description="Low complexity" evidence="1">
    <location>
        <begin position="94"/>
        <end position="105"/>
    </location>
</feature>